<dbReference type="PANTHER" id="PTHR43673:SF10">
    <property type="entry name" value="NADH DEHYDROGENASE_NAD(P)H NITROREDUCTASE XCC3605-RELATED"/>
    <property type="match status" value="1"/>
</dbReference>
<feature type="domain" description="Nitroreductase" evidence="4">
    <location>
        <begin position="11"/>
        <end position="222"/>
    </location>
</feature>
<accession>A0ABV8R7E5</accession>
<evidence type="ECO:0000313" key="6">
    <source>
        <dbReference type="Proteomes" id="UP001595826"/>
    </source>
</evidence>
<name>A0ABV8R7E5_9FLAO</name>
<dbReference type="InterPro" id="IPR000415">
    <property type="entry name" value="Nitroreductase-like"/>
</dbReference>
<evidence type="ECO:0000259" key="4">
    <source>
        <dbReference type="Pfam" id="PF00881"/>
    </source>
</evidence>
<dbReference type="RefSeq" id="WP_377408731.1">
    <property type="nucleotide sequence ID" value="NZ_JBHSCY010000001.1"/>
</dbReference>
<gene>
    <name evidence="5" type="ORF">ACFOWD_05325</name>
</gene>
<sequence length="248" mass="28169">MSTEKTVSEAIQHRRSVRVYDAEKPIDTAIVKKCIEQASLAPNSSNMQLWEFYHVTSKETIAKIAPFCFNQNAARTAQQLVVFVTRKDLWRKRAKSNLQFIDKNFGANTPKAAQSSREKVARNYYGKIIPFAYGDFLGILGFLKYIMISVIGLFKPIYRQVRESDMRIVAHKTCGLAAQTFMLSMAAEGYDTCPMEGSDTLRVKRLLGIPFGAEINMIVSCGIRKPEGVYGERFRIPFEEVYHKIDNS</sequence>
<keyword evidence="2 5" id="KW-0560">Oxidoreductase</keyword>
<protein>
    <submittedName>
        <fullName evidence="5">Nitroreductase family protein</fullName>
        <ecNumber evidence="5">1.7.1.-</ecNumber>
    </submittedName>
</protein>
<feature type="transmembrane region" description="Helical" evidence="3">
    <location>
        <begin position="136"/>
        <end position="158"/>
    </location>
</feature>
<evidence type="ECO:0000256" key="2">
    <source>
        <dbReference type="ARBA" id="ARBA00023002"/>
    </source>
</evidence>
<dbReference type="SUPFAM" id="SSF55469">
    <property type="entry name" value="FMN-dependent nitroreductase-like"/>
    <property type="match status" value="1"/>
</dbReference>
<dbReference type="CDD" id="cd02137">
    <property type="entry name" value="MhqN-like"/>
    <property type="match status" value="1"/>
</dbReference>
<dbReference type="EC" id="1.7.1.-" evidence="5"/>
<dbReference type="Pfam" id="PF00881">
    <property type="entry name" value="Nitroreductase"/>
    <property type="match status" value="1"/>
</dbReference>
<dbReference type="PANTHER" id="PTHR43673">
    <property type="entry name" value="NAD(P)H NITROREDUCTASE YDGI-RELATED"/>
    <property type="match status" value="1"/>
</dbReference>
<keyword evidence="6" id="KW-1185">Reference proteome</keyword>
<dbReference type="GO" id="GO:0016491">
    <property type="term" value="F:oxidoreductase activity"/>
    <property type="evidence" value="ECO:0007669"/>
    <property type="project" value="UniProtKB-KW"/>
</dbReference>
<dbReference type="InterPro" id="IPR029479">
    <property type="entry name" value="Nitroreductase"/>
</dbReference>
<keyword evidence="3" id="KW-0812">Transmembrane</keyword>
<evidence type="ECO:0000313" key="5">
    <source>
        <dbReference type="EMBL" id="MFC4268320.1"/>
    </source>
</evidence>
<dbReference type="EMBL" id="JBHSCY010000001">
    <property type="protein sequence ID" value="MFC4268320.1"/>
    <property type="molecule type" value="Genomic_DNA"/>
</dbReference>
<proteinExistence type="inferred from homology"/>
<keyword evidence="3" id="KW-1133">Transmembrane helix</keyword>
<evidence type="ECO:0000256" key="3">
    <source>
        <dbReference type="SAM" id="Phobius"/>
    </source>
</evidence>
<dbReference type="Gene3D" id="3.40.109.10">
    <property type="entry name" value="NADH Oxidase"/>
    <property type="match status" value="1"/>
</dbReference>
<dbReference type="Proteomes" id="UP001595826">
    <property type="component" value="Unassembled WGS sequence"/>
</dbReference>
<comment type="caution">
    <text evidence="5">The sequence shown here is derived from an EMBL/GenBank/DDBJ whole genome shotgun (WGS) entry which is preliminary data.</text>
</comment>
<reference evidence="6" key="1">
    <citation type="journal article" date="2019" name="Int. J. Syst. Evol. Microbiol.">
        <title>The Global Catalogue of Microorganisms (GCM) 10K type strain sequencing project: providing services to taxonomists for standard genome sequencing and annotation.</title>
        <authorList>
            <consortium name="The Broad Institute Genomics Platform"/>
            <consortium name="The Broad Institute Genome Sequencing Center for Infectious Disease"/>
            <person name="Wu L."/>
            <person name="Ma J."/>
        </authorList>
    </citation>
    <scope>NUCLEOTIDE SEQUENCE [LARGE SCALE GENOMIC DNA]</scope>
    <source>
        <strain evidence="6">CECT 8655</strain>
    </source>
</reference>
<comment type="similarity">
    <text evidence="1">Belongs to the nitroreductase family.</text>
</comment>
<keyword evidence="3" id="KW-0472">Membrane</keyword>
<organism evidence="5 6">
    <name type="scientific">Polaribacter marinivivus</name>
    <dbReference type="NCBI Taxonomy" id="1524260"/>
    <lineage>
        <taxon>Bacteria</taxon>
        <taxon>Pseudomonadati</taxon>
        <taxon>Bacteroidota</taxon>
        <taxon>Flavobacteriia</taxon>
        <taxon>Flavobacteriales</taxon>
        <taxon>Flavobacteriaceae</taxon>
    </lineage>
</organism>
<evidence type="ECO:0000256" key="1">
    <source>
        <dbReference type="ARBA" id="ARBA00007118"/>
    </source>
</evidence>